<dbReference type="EMBL" id="OOIL02001149">
    <property type="protein sequence ID" value="VFQ73158.1"/>
    <property type="molecule type" value="Genomic_DNA"/>
</dbReference>
<sequence>MHRQSLGSPGSNHLKSNGVIAGRRESLSAAAVPAAESSPSTFDADEGRKSLKRRLSKAERIVHLIPLLTVLCFFILYILSHRPTENDLAQFKGFKPFLKPIESGDIRADLRGVLNLENGDNVLAVRNLRDLREIGRKSSKNRVHRKIASF</sequence>
<reference evidence="2 3" key="1">
    <citation type="submission" date="2018-04" db="EMBL/GenBank/DDBJ databases">
        <authorList>
            <person name="Vogel A."/>
        </authorList>
    </citation>
    <scope>NUCLEOTIDE SEQUENCE [LARGE SCALE GENOMIC DNA]</scope>
</reference>
<keyword evidence="1" id="KW-1133">Transmembrane helix</keyword>
<proteinExistence type="predicted"/>
<dbReference type="OrthoDB" id="783427at2759"/>
<keyword evidence="1" id="KW-0472">Membrane</keyword>
<gene>
    <name evidence="2" type="ORF">CCAM_LOCUS14934</name>
</gene>
<dbReference type="PANTHER" id="PTHR35297">
    <property type="entry name" value="PROTEIN, PUTATIVE-RELATED"/>
    <property type="match status" value="1"/>
</dbReference>
<feature type="transmembrane region" description="Helical" evidence="1">
    <location>
        <begin position="61"/>
        <end position="79"/>
    </location>
</feature>
<organism evidence="2 3">
    <name type="scientific">Cuscuta campestris</name>
    <dbReference type="NCBI Taxonomy" id="132261"/>
    <lineage>
        <taxon>Eukaryota</taxon>
        <taxon>Viridiplantae</taxon>
        <taxon>Streptophyta</taxon>
        <taxon>Embryophyta</taxon>
        <taxon>Tracheophyta</taxon>
        <taxon>Spermatophyta</taxon>
        <taxon>Magnoliopsida</taxon>
        <taxon>eudicotyledons</taxon>
        <taxon>Gunneridae</taxon>
        <taxon>Pentapetalae</taxon>
        <taxon>asterids</taxon>
        <taxon>lamiids</taxon>
        <taxon>Solanales</taxon>
        <taxon>Convolvulaceae</taxon>
        <taxon>Cuscuteae</taxon>
        <taxon>Cuscuta</taxon>
        <taxon>Cuscuta subgen. Grammica</taxon>
        <taxon>Cuscuta sect. Cleistogrammica</taxon>
    </lineage>
</organism>
<keyword evidence="1" id="KW-0812">Transmembrane</keyword>
<name>A0A484LAM6_9ASTE</name>
<evidence type="ECO:0000313" key="3">
    <source>
        <dbReference type="Proteomes" id="UP000595140"/>
    </source>
</evidence>
<dbReference type="Proteomes" id="UP000595140">
    <property type="component" value="Unassembled WGS sequence"/>
</dbReference>
<evidence type="ECO:0000313" key="2">
    <source>
        <dbReference type="EMBL" id="VFQ73158.1"/>
    </source>
</evidence>
<dbReference type="AlphaFoldDB" id="A0A484LAM6"/>
<accession>A0A484LAM6</accession>
<protein>
    <submittedName>
        <fullName evidence="2">Uncharacterized protein</fullName>
    </submittedName>
</protein>
<dbReference type="PANTHER" id="PTHR35297:SF2">
    <property type="entry name" value="PROTEIN, PUTATIVE-RELATED"/>
    <property type="match status" value="1"/>
</dbReference>
<keyword evidence="3" id="KW-1185">Reference proteome</keyword>
<evidence type="ECO:0000256" key="1">
    <source>
        <dbReference type="SAM" id="Phobius"/>
    </source>
</evidence>